<comment type="similarity">
    <text evidence="2">Belongs to the dynein intermediate chain family.</text>
</comment>
<evidence type="ECO:0000256" key="1">
    <source>
        <dbReference type="ARBA" id="ARBA00004430"/>
    </source>
</evidence>
<dbReference type="GO" id="GO:0036158">
    <property type="term" value="P:outer dynein arm assembly"/>
    <property type="evidence" value="ECO:0007669"/>
    <property type="project" value="TreeGrafter"/>
</dbReference>
<keyword evidence="10" id="KW-0206">Cytoskeleton</keyword>
<evidence type="ECO:0000256" key="13">
    <source>
        <dbReference type="SAM" id="Coils"/>
    </source>
</evidence>
<dbReference type="GO" id="GO:0045503">
    <property type="term" value="F:dynein light chain binding"/>
    <property type="evidence" value="ECO:0007669"/>
    <property type="project" value="TreeGrafter"/>
</dbReference>
<dbReference type="InterPro" id="IPR001680">
    <property type="entry name" value="WD40_rpt"/>
</dbReference>
<dbReference type="InterPro" id="IPR050687">
    <property type="entry name" value="Dynein_IC"/>
</dbReference>
<evidence type="ECO:0000256" key="11">
    <source>
        <dbReference type="ARBA" id="ARBA00023273"/>
    </source>
</evidence>
<keyword evidence="11" id="KW-0966">Cell projection</keyword>
<keyword evidence="9" id="KW-0505">Motor protein</keyword>
<evidence type="ECO:0000313" key="15">
    <source>
        <dbReference type="Proteomes" id="UP001190700"/>
    </source>
</evidence>
<evidence type="ECO:0000256" key="7">
    <source>
        <dbReference type="ARBA" id="ARBA00023017"/>
    </source>
</evidence>
<dbReference type="GO" id="GO:0003341">
    <property type="term" value="P:cilium movement"/>
    <property type="evidence" value="ECO:0007669"/>
    <property type="project" value="TreeGrafter"/>
</dbReference>
<evidence type="ECO:0000256" key="8">
    <source>
        <dbReference type="ARBA" id="ARBA00023069"/>
    </source>
</evidence>
<gene>
    <name evidence="14" type="ORF">CYMTET_34747</name>
</gene>
<dbReference type="AlphaFoldDB" id="A0AAE0FAN8"/>
<proteinExistence type="inferred from homology"/>
<reference evidence="14 15" key="1">
    <citation type="journal article" date="2015" name="Genome Biol. Evol.">
        <title>Comparative Genomics of a Bacterivorous Green Alga Reveals Evolutionary Causalities and Consequences of Phago-Mixotrophic Mode of Nutrition.</title>
        <authorList>
            <person name="Burns J.A."/>
            <person name="Paasch A."/>
            <person name="Narechania A."/>
            <person name="Kim E."/>
        </authorList>
    </citation>
    <scope>NUCLEOTIDE SEQUENCE [LARGE SCALE GENOMIC DNA]</scope>
    <source>
        <strain evidence="14 15">PLY_AMNH</strain>
    </source>
</reference>
<feature type="coiled-coil region" evidence="13">
    <location>
        <begin position="313"/>
        <end position="340"/>
    </location>
</feature>
<dbReference type="PANTHER" id="PTHR12442">
    <property type="entry name" value="DYNEIN INTERMEDIATE CHAIN"/>
    <property type="match status" value="1"/>
</dbReference>
<keyword evidence="14" id="KW-0282">Flagellum</keyword>
<name>A0AAE0FAN8_9CHLO</name>
<dbReference type="GO" id="GO:0036157">
    <property type="term" value="C:outer dynein arm"/>
    <property type="evidence" value="ECO:0007669"/>
    <property type="project" value="TreeGrafter"/>
</dbReference>
<evidence type="ECO:0000256" key="12">
    <source>
        <dbReference type="PROSITE-ProRule" id="PRU00221"/>
    </source>
</evidence>
<dbReference type="InterPro" id="IPR036322">
    <property type="entry name" value="WD40_repeat_dom_sf"/>
</dbReference>
<accession>A0AAE0FAN8</accession>
<sequence length="372" mass="41800">MQFQKQPPTMSNSSYIWDVSRSNTPEAELESTSQIVCSKYNPKELSVLVSGLYNGQLAFYDTRKSTRPIDSSSIEHSHRDPVYDVAWLQSKTAAECLSVSTDGFAYYWDIRKIAEPVDSLPLKEKGSSSALGGVSLDYEVAAGPTKFMVGTEQGAVLLCNRKAKHAADRVGASYRGHHGPVYAIQRHPYYPKYILSAGDWTVRLWVDDVRTPICMSPYHSSYVIGCQWSPVRPAVSYTIRMEGVLDIWDYTCMQNTPVLSIKVSERGLTALRVQEQGAHMVLGTKDGGITLMGMSAGLASMQPNEKQSIAQMFERETKREKNLEARIKELRQKAKRVQDQQPSEPPELTMDMNLLDTVEKEFLAYQNRSFES</sequence>
<dbReference type="EMBL" id="LGRX02021971">
    <property type="protein sequence ID" value="KAK3256094.1"/>
    <property type="molecule type" value="Genomic_DNA"/>
</dbReference>
<dbReference type="Gene3D" id="2.130.10.10">
    <property type="entry name" value="YVTN repeat-like/Quinoprotein amine dehydrogenase"/>
    <property type="match status" value="2"/>
</dbReference>
<keyword evidence="8" id="KW-0969">Cilium</keyword>
<dbReference type="Pfam" id="PF00400">
    <property type="entry name" value="WD40"/>
    <property type="match status" value="1"/>
</dbReference>
<dbReference type="SUPFAM" id="SSF50978">
    <property type="entry name" value="WD40 repeat-like"/>
    <property type="match status" value="1"/>
</dbReference>
<comment type="subcellular location">
    <subcellularLocation>
        <location evidence="1">Cytoplasm</location>
        <location evidence="1">Cytoskeleton</location>
        <location evidence="1">Cilium axoneme</location>
    </subcellularLocation>
</comment>
<keyword evidence="7" id="KW-0243">Dynein</keyword>
<evidence type="ECO:0000313" key="14">
    <source>
        <dbReference type="EMBL" id="KAK3256094.1"/>
    </source>
</evidence>
<keyword evidence="15" id="KW-1185">Reference proteome</keyword>
<dbReference type="GO" id="GO:0045504">
    <property type="term" value="F:dynein heavy chain binding"/>
    <property type="evidence" value="ECO:0007669"/>
    <property type="project" value="TreeGrafter"/>
</dbReference>
<keyword evidence="6" id="KW-0677">Repeat</keyword>
<dbReference type="PANTHER" id="PTHR12442:SF7">
    <property type="entry name" value="DYNEIN AXONEMAL INTERMEDIATE CHAIN 2"/>
    <property type="match status" value="1"/>
</dbReference>
<keyword evidence="4 12" id="KW-0853">WD repeat</keyword>
<keyword evidence="3" id="KW-0963">Cytoplasm</keyword>
<evidence type="ECO:0000256" key="2">
    <source>
        <dbReference type="ARBA" id="ARBA00011059"/>
    </source>
</evidence>
<evidence type="ECO:0000256" key="9">
    <source>
        <dbReference type="ARBA" id="ARBA00023175"/>
    </source>
</evidence>
<evidence type="ECO:0000256" key="10">
    <source>
        <dbReference type="ARBA" id="ARBA00023212"/>
    </source>
</evidence>
<comment type="caution">
    <text evidence="14">The sequence shown here is derived from an EMBL/GenBank/DDBJ whole genome shotgun (WGS) entry which is preliminary data.</text>
</comment>
<evidence type="ECO:0000256" key="3">
    <source>
        <dbReference type="ARBA" id="ARBA00022490"/>
    </source>
</evidence>
<keyword evidence="13" id="KW-0175">Coiled coil</keyword>
<dbReference type="GO" id="GO:0005874">
    <property type="term" value="C:microtubule"/>
    <property type="evidence" value="ECO:0007669"/>
    <property type="project" value="UniProtKB-KW"/>
</dbReference>
<evidence type="ECO:0000256" key="6">
    <source>
        <dbReference type="ARBA" id="ARBA00022737"/>
    </source>
</evidence>
<keyword evidence="5" id="KW-0493">Microtubule</keyword>
<organism evidence="14 15">
    <name type="scientific">Cymbomonas tetramitiformis</name>
    <dbReference type="NCBI Taxonomy" id="36881"/>
    <lineage>
        <taxon>Eukaryota</taxon>
        <taxon>Viridiplantae</taxon>
        <taxon>Chlorophyta</taxon>
        <taxon>Pyramimonadophyceae</taxon>
        <taxon>Pyramimonadales</taxon>
        <taxon>Pyramimonadaceae</taxon>
        <taxon>Cymbomonas</taxon>
    </lineage>
</organism>
<dbReference type="InterPro" id="IPR015943">
    <property type="entry name" value="WD40/YVTN_repeat-like_dom_sf"/>
</dbReference>
<feature type="repeat" description="WD" evidence="12">
    <location>
        <begin position="174"/>
        <end position="205"/>
    </location>
</feature>
<evidence type="ECO:0000256" key="5">
    <source>
        <dbReference type="ARBA" id="ARBA00022701"/>
    </source>
</evidence>
<dbReference type="Proteomes" id="UP001190700">
    <property type="component" value="Unassembled WGS sequence"/>
</dbReference>
<dbReference type="SMART" id="SM00320">
    <property type="entry name" value="WD40"/>
    <property type="match status" value="3"/>
</dbReference>
<protein>
    <submittedName>
        <fullName evidence="14">Dynein, 70 kDa intermediate chain, flagellar outer arm</fullName>
    </submittedName>
</protein>
<dbReference type="PROSITE" id="PS50082">
    <property type="entry name" value="WD_REPEATS_2"/>
    <property type="match status" value="1"/>
</dbReference>
<evidence type="ECO:0000256" key="4">
    <source>
        <dbReference type="ARBA" id="ARBA00022574"/>
    </source>
</evidence>